<accession>A0ABW6T3W9</accession>
<comment type="caution">
    <text evidence="2">The sequence shown here is derived from an EMBL/GenBank/DDBJ whole genome shotgun (WGS) entry which is preliminary data.</text>
</comment>
<dbReference type="InterPro" id="IPR005158">
    <property type="entry name" value="BTAD"/>
</dbReference>
<dbReference type="SMART" id="SM01043">
    <property type="entry name" value="BTAD"/>
    <property type="match status" value="1"/>
</dbReference>
<dbReference type="Gene3D" id="1.25.40.10">
    <property type="entry name" value="Tetratricopeptide repeat domain"/>
    <property type="match status" value="1"/>
</dbReference>
<dbReference type="InterPro" id="IPR036388">
    <property type="entry name" value="WH-like_DNA-bd_sf"/>
</dbReference>
<dbReference type="SUPFAM" id="SSF48452">
    <property type="entry name" value="TPR-like"/>
    <property type="match status" value="1"/>
</dbReference>
<proteinExistence type="predicted"/>
<evidence type="ECO:0000313" key="2">
    <source>
        <dbReference type="EMBL" id="MFF3671979.1"/>
    </source>
</evidence>
<name>A0ABW6T3W9_9ACTN</name>
<reference evidence="2 3" key="1">
    <citation type="submission" date="2024-10" db="EMBL/GenBank/DDBJ databases">
        <title>The Natural Products Discovery Center: Release of the First 8490 Sequenced Strains for Exploring Actinobacteria Biosynthetic Diversity.</title>
        <authorList>
            <person name="Kalkreuter E."/>
            <person name="Kautsar S.A."/>
            <person name="Yang D."/>
            <person name="Bader C.D."/>
            <person name="Teijaro C.N."/>
            <person name="Fluegel L."/>
            <person name="Davis C.M."/>
            <person name="Simpson J.R."/>
            <person name="Lauterbach L."/>
            <person name="Steele A.D."/>
            <person name="Gui C."/>
            <person name="Meng S."/>
            <person name="Li G."/>
            <person name="Viehrig K."/>
            <person name="Ye F."/>
            <person name="Su P."/>
            <person name="Kiefer A.F."/>
            <person name="Nichols A."/>
            <person name="Cepeda A.J."/>
            <person name="Yan W."/>
            <person name="Fan B."/>
            <person name="Jiang Y."/>
            <person name="Adhikari A."/>
            <person name="Zheng C.-J."/>
            <person name="Schuster L."/>
            <person name="Cowan T.M."/>
            <person name="Smanski M.J."/>
            <person name="Chevrette M.G."/>
            <person name="De Carvalho L.P.S."/>
            <person name="Shen B."/>
        </authorList>
    </citation>
    <scope>NUCLEOTIDE SEQUENCE [LARGE SCALE GENOMIC DNA]</scope>
    <source>
        <strain evidence="2 3">NPDC002173</strain>
    </source>
</reference>
<organism evidence="2 3">
    <name type="scientific">Microtetraspora malaysiensis</name>
    <dbReference type="NCBI Taxonomy" id="161358"/>
    <lineage>
        <taxon>Bacteria</taxon>
        <taxon>Bacillati</taxon>
        <taxon>Actinomycetota</taxon>
        <taxon>Actinomycetes</taxon>
        <taxon>Streptosporangiales</taxon>
        <taxon>Streptosporangiaceae</taxon>
        <taxon>Microtetraspora</taxon>
    </lineage>
</organism>
<dbReference type="EMBL" id="JBIASD010000060">
    <property type="protein sequence ID" value="MFF3671979.1"/>
    <property type="molecule type" value="Genomic_DNA"/>
</dbReference>
<feature type="domain" description="Bacterial transcriptional activator" evidence="1">
    <location>
        <begin position="98"/>
        <end position="239"/>
    </location>
</feature>
<evidence type="ECO:0000259" key="1">
    <source>
        <dbReference type="SMART" id="SM01043"/>
    </source>
</evidence>
<evidence type="ECO:0000313" key="3">
    <source>
        <dbReference type="Proteomes" id="UP001602013"/>
    </source>
</evidence>
<sequence length="240" mass="26121">MESNDWGALRITLLGGFRLLAGGDQVVVSGGAERLLSFIALCGQSVPRALMAGRLWPDASERRAHASLRSALARLDGVGRRLLDIGATDVRLSPATRVDVDEARALVRRILDRTTPTAERDLSADAVETLSADLLPGWYDDWVIFEAEEWHRLRVHALEALVDDFIAAGRFADAVSAACLAVRAVPLRESAHAALIRAHLAEGNQAEALRDYERCAGLLQAELRIPPSPRLRELVAGLRP</sequence>
<dbReference type="RefSeq" id="WP_387418126.1">
    <property type="nucleotide sequence ID" value="NZ_JBIASD010000060.1"/>
</dbReference>
<dbReference type="PANTHER" id="PTHR35807">
    <property type="entry name" value="TRANSCRIPTIONAL REGULATOR REDD-RELATED"/>
    <property type="match status" value="1"/>
</dbReference>
<keyword evidence="3" id="KW-1185">Reference proteome</keyword>
<dbReference type="Proteomes" id="UP001602013">
    <property type="component" value="Unassembled WGS sequence"/>
</dbReference>
<dbReference type="InterPro" id="IPR011990">
    <property type="entry name" value="TPR-like_helical_dom_sf"/>
</dbReference>
<gene>
    <name evidence="2" type="ORF">ACFYXI_41005</name>
</gene>
<dbReference type="InterPro" id="IPR051677">
    <property type="entry name" value="AfsR-DnrI-RedD_regulator"/>
</dbReference>
<dbReference type="Pfam" id="PF03704">
    <property type="entry name" value="BTAD"/>
    <property type="match status" value="1"/>
</dbReference>
<protein>
    <submittedName>
        <fullName evidence="2">BTAD domain-containing putative transcriptional regulator</fullName>
    </submittedName>
</protein>
<dbReference type="Gene3D" id="1.10.10.10">
    <property type="entry name" value="Winged helix-like DNA-binding domain superfamily/Winged helix DNA-binding domain"/>
    <property type="match status" value="1"/>
</dbReference>